<keyword evidence="2" id="KW-1185">Reference proteome</keyword>
<dbReference type="Proteomes" id="UP000297890">
    <property type="component" value="Unassembled WGS sequence"/>
</dbReference>
<gene>
    <name evidence="1" type="ORF">E4680_13180</name>
</gene>
<accession>A0A4Z0F4P2</accession>
<dbReference type="RefSeq" id="WP_135282886.1">
    <property type="nucleotide sequence ID" value="NZ_SRIO01000032.1"/>
</dbReference>
<comment type="caution">
    <text evidence="1">The sequence shown here is derived from an EMBL/GenBank/DDBJ whole genome shotgun (WGS) entry which is preliminary data.</text>
</comment>
<evidence type="ECO:0000313" key="2">
    <source>
        <dbReference type="Proteomes" id="UP000297890"/>
    </source>
</evidence>
<evidence type="ECO:0000313" key="1">
    <source>
        <dbReference type="EMBL" id="TFZ81255.1"/>
    </source>
</evidence>
<organism evidence="1 2">
    <name type="scientific">Candidatus Macondimonas diazotrophica</name>
    <dbReference type="NCBI Taxonomy" id="2305248"/>
    <lineage>
        <taxon>Bacteria</taxon>
        <taxon>Pseudomonadati</taxon>
        <taxon>Pseudomonadota</taxon>
        <taxon>Gammaproteobacteria</taxon>
        <taxon>Chromatiales</taxon>
        <taxon>Ectothiorhodospiraceae</taxon>
        <taxon>Candidatus Macondimonas</taxon>
    </lineage>
</organism>
<reference evidence="1 2" key="1">
    <citation type="journal article" date="2019" name="ISME J.">
        <title>Candidatus Macondimonas diazotrophica, a novel gammaproteobacterial genus dominating crude-oil-contaminated coastal sediments.</title>
        <authorList>
            <person name="Karthikeyan S."/>
            <person name="Konstantinidis K."/>
        </authorList>
    </citation>
    <scope>NUCLEOTIDE SEQUENCE [LARGE SCALE GENOMIC DNA]</scope>
    <source>
        <strain evidence="1 2">KTK01</strain>
    </source>
</reference>
<dbReference type="AlphaFoldDB" id="A0A4Z0F4P2"/>
<proteinExistence type="predicted"/>
<dbReference type="EMBL" id="SRIO01000032">
    <property type="protein sequence ID" value="TFZ81255.1"/>
    <property type="molecule type" value="Genomic_DNA"/>
</dbReference>
<sequence>MNADPCRLLLHGYGAKTGQAFAHFIDPDREVWFGIDDSMLAILERGPRSQRYRMTWDDVLTNAIHEDADGGSWRLHYDRKNDALYLDEVEQ</sequence>
<protein>
    <submittedName>
        <fullName evidence="1">Uncharacterized protein</fullName>
    </submittedName>
</protein>
<name>A0A4Z0F4P2_9GAMM</name>